<evidence type="ECO:0000313" key="1">
    <source>
        <dbReference type="EMBL" id="SFV80495.1"/>
    </source>
</evidence>
<gene>
    <name evidence="1" type="ORF">MNB_SUP05-13-632</name>
</gene>
<sequence length="260" mass="30106">MFAVTTRNKLRSPLYVPHMIRAWLRVRKQLYETPGMLRYSTGIANLTEFYTLTLWETEAEMFAFMSSGAHREMMWNFKRWSDSFWAMRWDASADELGFWDVPGAKHIDSFAAIQNKSKGSTKQDIGHNYVAEWLVSHHVLKKEEAPLEPSPGIPGTAAVVIRVPIDNLAAFIKLQNVLRPWRKNSPSELLRFSMTLGIGESLIIAIWKANALEESRALMATVLRKFPDAWTMRFRGHDYEVGHWDDLRLREILLEKNPLE</sequence>
<dbReference type="AlphaFoldDB" id="A0A1W1DGR4"/>
<reference evidence="1" key="1">
    <citation type="submission" date="2016-10" db="EMBL/GenBank/DDBJ databases">
        <authorList>
            <person name="de Groot N.N."/>
        </authorList>
    </citation>
    <scope>NUCLEOTIDE SEQUENCE</scope>
</reference>
<protein>
    <recommendedName>
        <fullName evidence="2">DUF3291 domain-containing protein</fullName>
    </recommendedName>
</protein>
<dbReference type="SUPFAM" id="SSF54909">
    <property type="entry name" value="Dimeric alpha+beta barrel"/>
    <property type="match status" value="1"/>
</dbReference>
<organism evidence="1">
    <name type="scientific">hydrothermal vent metagenome</name>
    <dbReference type="NCBI Taxonomy" id="652676"/>
    <lineage>
        <taxon>unclassified sequences</taxon>
        <taxon>metagenomes</taxon>
        <taxon>ecological metagenomes</taxon>
    </lineage>
</organism>
<accession>A0A1W1DGR4</accession>
<name>A0A1W1DGR4_9ZZZZ</name>
<dbReference type="EMBL" id="FPHU01000084">
    <property type="protein sequence ID" value="SFV80495.1"/>
    <property type="molecule type" value="Genomic_DNA"/>
</dbReference>
<evidence type="ECO:0008006" key="2">
    <source>
        <dbReference type="Google" id="ProtNLM"/>
    </source>
</evidence>
<dbReference type="InterPro" id="IPR011008">
    <property type="entry name" value="Dimeric_a/b-barrel"/>
</dbReference>
<proteinExistence type="predicted"/>